<dbReference type="EMBL" id="JALLPJ020000741">
    <property type="protein sequence ID" value="KAL3784047.1"/>
    <property type="molecule type" value="Genomic_DNA"/>
</dbReference>
<reference evidence="3 4" key="1">
    <citation type="submission" date="2024-10" db="EMBL/GenBank/DDBJ databases">
        <title>Updated reference genomes for cyclostephanoid diatoms.</title>
        <authorList>
            <person name="Roberts W.R."/>
            <person name="Alverson A.J."/>
        </authorList>
    </citation>
    <scope>NUCLEOTIDE SEQUENCE [LARGE SCALE GENOMIC DNA]</scope>
    <source>
        <strain evidence="3 4">AJA010-31</strain>
    </source>
</reference>
<proteinExistence type="predicted"/>
<gene>
    <name evidence="3" type="ORF">ACHAWO_008037</name>
</gene>
<dbReference type="AlphaFoldDB" id="A0ABD3P7L9"/>
<protein>
    <recommendedName>
        <fullName evidence="2">DOMON domain-containing protein</fullName>
    </recommendedName>
</protein>
<dbReference type="CDD" id="cd09631">
    <property type="entry name" value="DOMON_DOH"/>
    <property type="match status" value="1"/>
</dbReference>
<keyword evidence="4" id="KW-1185">Reference proteome</keyword>
<feature type="domain" description="DOMON" evidence="2">
    <location>
        <begin position="34"/>
        <end position="131"/>
    </location>
</feature>
<feature type="chain" id="PRO_5044892540" description="DOMON domain-containing protein" evidence="1">
    <location>
        <begin position="19"/>
        <end position="195"/>
    </location>
</feature>
<evidence type="ECO:0000313" key="3">
    <source>
        <dbReference type="EMBL" id="KAL3784047.1"/>
    </source>
</evidence>
<dbReference type="Pfam" id="PF03351">
    <property type="entry name" value="DOMON"/>
    <property type="match status" value="1"/>
</dbReference>
<name>A0ABD3P7L9_9STRA</name>
<organism evidence="3 4">
    <name type="scientific">Cyclotella atomus</name>
    <dbReference type="NCBI Taxonomy" id="382360"/>
    <lineage>
        <taxon>Eukaryota</taxon>
        <taxon>Sar</taxon>
        <taxon>Stramenopiles</taxon>
        <taxon>Ochrophyta</taxon>
        <taxon>Bacillariophyta</taxon>
        <taxon>Coscinodiscophyceae</taxon>
        <taxon>Thalassiosirophycidae</taxon>
        <taxon>Stephanodiscales</taxon>
        <taxon>Stephanodiscaceae</taxon>
        <taxon>Cyclotella</taxon>
    </lineage>
</organism>
<dbReference type="InterPro" id="IPR045266">
    <property type="entry name" value="DOH_DOMON"/>
</dbReference>
<evidence type="ECO:0000259" key="2">
    <source>
        <dbReference type="Pfam" id="PF03351"/>
    </source>
</evidence>
<dbReference type="Proteomes" id="UP001530400">
    <property type="component" value="Unassembled WGS sequence"/>
</dbReference>
<evidence type="ECO:0000313" key="4">
    <source>
        <dbReference type="Proteomes" id="UP001530400"/>
    </source>
</evidence>
<dbReference type="InterPro" id="IPR005018">
    <property type="entry name" value="DOMON_domain"/>
</dbReference>
<evidence type="ECO:0000256" key="1">
    <source>
        <dbReference type="SAM" id="SignalP"/>
    </source>
</evidence>
<sequence>MMKLSTIASLLLVGGVASQTICPTELTQSQELTDTLTLYYEVVDNVLCARMESFNEGWLGFGISPSGKRPMHPAEAIMGLPEEGSVLKYDLSAESESGVVPMSDDKQTLMDTNITQADGMTVMTFAKVLDEDQYPLVAGDNTCIYAESTSNAFGFHNNHPHYFVLKLADSSGSDATMKRGFMAIAFGAMAVWFGL</sequence>
<accession>A0ABD3P7L9</accession>
<comment type="caution">
    <text evidence="3">The sequence shown here is derived from an EMBL/GenBank/DDBJ whole genome shotgun (WGS) entry which is preliminary data.</text>
</comment>
<keyword evidence="1" id="KW-0732">Signal</keyword>
<feature type="signal peptide" evidence="1">
    <location>
        <begin position="1"/>
        <end position="18"/>
    </location>
</feature>